<evidence type="ECO:0000313" key="3">
    <source>
        <dbReference type="Proteomes" id="UP000242450"/>
    </source>
</evidence>
<dbReference type="AlphaFoldDB" id="A0A212CPM4"/>
<gene>
    <name evidence="2" type="ORF">Celaphus_00008626</name>
</gene>
<dbReference type="OrthoDB" id="9996891at2759"/>
<dbReference type="EMBL" id="MKHE01000015">
    <property type="protein sequence ID" value="OWK07900.1"/>
    <property type="molecule type" value="Genomic_DNA"/>
</dbReference>
<keyword evidence="3" id="KW-1185">Reference proteome</keyword>
<organism evidence="2 3">
    <name type="scientific">Cervus elaphus hippelaphus</name>
    <name type="common">European red deer</name>
    <dbReference type="NCBI Taxonomy" id="46360"/>
    <lineage>
        <taxon>Eukaryota</taxon>
        <taxon>Metazoa</taxon>
        <taxon>Chordata</taxon>
        <taxon>Craniata</taxon>
        <taxon>Vertebrata</taxon>
        <taxon>Euteleostomi</taxon>
        <taxon>Mammalia</taxon>
        <taxon>Eutheria</taxon>
        <taxon>Laurasiatheria</taxon>
        <taxon>Artiodactyla</taxon>
        <taxon>Ruminantia</taxon>
        <taxon>Pecora</taxon>
        <taxon>Cervidae</taxon>
        <taxon>Cervinae</taxon>
        <taxon>Cervus</taxon>
    </lineage>
</organism>
<evidence type="ECO:0000313" key="2">
    <source>
        <dbReference type="EMBL" id="OWK07900.1"/>
    </source>
</evidence>
<reference evidence="2 3" key="1">
    <citation type="journal article" date="2018" name="Mol. Genet. Genomics">
        <title>The red deer Cervus elaphus genome CerEla1.0: sequencing, annotating, genes, and chromosomes.</title>
        <authorList>
            <person name="Bana N.A."/>
            <person name="Nyiri A."/>
            <person name="Nagy J."/>
            <person name="Frank K."/>
            <person name="Nagy T."/>
            <person name="Steger V."/>
            <person name="Schiller M."/>
            <person name="Lakatos P."/>
            <person name="Sugar L."/>
            <person name="Horn P."/>
            <person name="Barta E."/>
            <person name="Orosz L."/>
        </authorList>
    </citation>
    <scope>NUCLEOTIDE SEQUENCE [LARGE SCALE GENOMIC DNA]</scope>
    <source>
        <strain evidence="2">Hungarian</strain>
    </source>
</reference>
<evidence type="ECO:0000256" key="1">
    <source>
        <dbReference type="SAM" id="MobiDB-lite"/>
    </source>
</evidence>
<feature type="compositionally biased region" description="Low complexity" evidence="1">
    <location>
        <begin position="266"/>
        <end position="279"/>
    </location>
</feature>
<sequence length="292" mass="32517">MPSRMLCLSWGQHDSSRFTQCKHRLARSSGGEEPCSWISLVPPNAGGQLPEAKGDKSGPGRTRPQEPRRPPELQTMYAYYCREPGEDVWPLLQHLTYTYQPAPLLLPPIQAHNFCSRPWDLCAGEWAAPREYHCFHATGAPLEVAPPFWAFPPAYAAALRPPFPAPGYLGPSLQAPAATGRAAVESGAQWPEGGTLRAELRWGCIERALGPRLELPDSVRRELRRMYGTYPRTNVRVTYRGGEFLLQGAPRLREPEYRVKRGVLRPPASSDSGDDSPAGEALERGRRNKRKA</sequence>
<proteinExistence type="predicted"/>
<comment type="caution">
    <text evidence="2">The sequence shown here is derived from an EMBL/GenBank/DDBJ whole genome shotgun (WGS) entry which is preliminary data.</text>
</comment>
<protein>
    <submittedName>
        <fullName evidence="2">Uncharacterized protein</fullName>
    </submittedName>
</protein>
<feature type="region of interest" description="Disordered" evidence="1">
    <location>
        <begin position="256"/>
        <end position="292"/>
    </location>
</feature>
<dbReference type="Proteomes" id="UP000242450">
    <property type="component" value="Chromosome 15"/>
</dbReference>
<feature type="compositionally biased region" description="Basic and acidic residues" evidence="1">
    <location>
        <begin position="52"/>
        <end position="69"/>
    </location>
</feature>
<accession>A0A212CPM4</accession>
<feature type="region of interest" description="Disordered" evidence="1">
    <location>
        <begin position="41"/>
        <end position="69"/>
    </location>
</feature>
<name>A0A212CPM4_CEREH</name>